<feature type="transmembrane region" description="Helical" evidence="2">
    <location>
        <begin position="94"/>
        <end position="114"/>
    </location>
</feature>
<keyword evidence="2" id="KW-1133">Transmembrane helix</keyword>
<dbReference type="InterPro" id="IPR002048">
    <property type="entry name" value="EF_hand_dom"/>
</dbReference>
<comment type="caution">
    <text evidence="5">The sequence shown here is derived from an EMBL/GenBank/DDBJ whole genome shotgun (WGS) entry which is preliminary data.</text>
</comment>
<evidence type="ECO:0000313" key="4">
    <source>
        <dbReference type="EMBL" id="KAE9006015.1"/>
    </source>
</evidence>
<accession>A0A6A4EJ51</accession>
<dbReference type="OrthoDB" id="68481at2759"/>
<evidence type="ECO:0000256" key="2">
    <source>
        <dbReference type="SAM" id="Phobius"/>
    </source>
</evidence>
<protein>
    <recommendedName>
        <fullName evidence="3">EF-hand domain-containing protein</fullName>
    </recommendedName>
</protein>
<evidence type="ECO:0000313" key="7">
    <source>
        <dbReference type="Proteomes" id="UP000435112"/>
    </source>
</evidence>
<feature type="domain" description="EF-hand" evidence="3">
    <location>
        <begin position="470"/>
        <end position="505"/>
    </location>
</feature>
<evidence type="ECO:0000313" key="5">
    <source>
        <dbReference type="EMBL" id="KAE9323177.1"/>
    </source>
</evidence>
<proteinExistence type="predicted"/>
<dbReference type="Proteomes" id="UP000434957">
    <property type="component" value="Unassembled WGS sequence"/>
</dbReference>
<feature type="transmembrane region" description="Helical" evidence="2">
    <location>
        <begin position="197"/>
        <end position="215"/>
    </location>
</feature>
<reference evidence="5 6" key="1">
    <citation type="submission" date="2018-08" db="EMBL/GenBank/DDBJ databases">
        <title>Genomic investigation of the strawberry pathogen Phytophthora fragariae indicates pathogenicity is determined by transcriptional variation in three key races.</title>
        <authorList>
            <person name="Adams T.M."/>
            <person name="Armitage A.D."/>
            <person name="Sobczyk M.K."/>
            <person name="Bates H.J."/>
            <person name="Dunwell J.M."/>
            <person name="Nellist C.F."/>
            <person name="Harrison R.J."/>
        </authorList>
    </citation>
    <scope>NUCLEOTIDE SEQUENCE [LARGE SCALE GENOMIC DNA]</scope>
    <source>
        <strain evidence="4 7">SCRP324</strain>
        <strain evidence="5 6">SCRP333</strain>
    </source>
</reference>
<feature type="transmembrane region" description="Helical" evidence="2">
    <location>
        <begin position="368"/>
        <end position="392"/>
    </location>
</feature>
<dbReference type="GO" id="GO:0005509">
    <property type="term" value="F:calcium ion binding"/>
    <property type="evidence" value="ECO:0007669"/>
    <property type="project" value="InterPro"/>
</dbReference>
<dbReference type="AlphaFoldDB" id="A0A6A4EJ51"/>
<keyword evidence="6" id="KW-1185">Reference proteome</keyword>
<evidence type="ECO:0000313" key="6">
    <source>
        <dbReference type="Proteomes" id="UP000434957"/>
    </source>
</evidence>
<dbReference type="PROSITE" id="PS50222">
    <property type="entry name" value="EF_HAND_2"/>
    <property type="match status" value="1"/>
</dbReference>
<feature type="region of interest" description="Disordered" evidence="1">
    <location>
        <begin position="586"/>
        <end position="612"/>
    </location>
</feature>
<keyword evidence="2" id="KW-0472">Membrane</keyword>
<dbReference type="EMBL" id="QXFT01001281">
    <property type="protein sequence ID" value="KAE9323177.1"/>
    <property type="molecule type" value="Genomic_DNA"/>
</dbReference>
<keyword evidence="2" id="KW-0812">Transmembrane</keyword>
<sequence>MAGGSVFQVGKDVELFRVVVVLSGLAICLLVFEAALHHLEHHLARHDKYQHMLKKVYRELMILGLLSFIIKMLTEVGGIDGYSGTMLAFQVADLIIFILAISLVLQALWVLVLLRGGNKRADRAELITTQDLVDVLNSSDKGKPSDDLFNDEIVRHRLLRNLFLRRFGLPQLFPFSKYVRRAQANNIVHMIEVEPSMWLLLLGMAWAFSAVVRILEDFEVDMRYELIETLLAFAWVLVLLHVLVLQYFRRCVRRLLAIAGYSKDKRVLAQNLSAVAEEEARAWQNEAADSALEAMNQIHTDHEEMEHERKAARCGVLKSDAGIQLVASCFRNVSRMFCCQKRLPRPSGVQPGSPTVTLRFFSRKIWHVVVMFMTILNGFLVALLVQGAVYSFDEIYDQVGLVPVVLIPLPLLLNGLLLQKSIFRDFVLISSAIRIDASTLGEVVHHFREIVELRAEFATSLMLCLKEKGSTIADLEKTLQSYDLEMTGFVDIDKLRSVLASLGFHLTRFRFNSVVKLLFELQGTKVEYAQLIQLVTLIQQEQCLEDGQASQRFQYPILQRTVTSFEDAGTSSLHLPLLAQSSLAPEPAPSDFTSSPSFRRLETAGSSADGTNSRRLILERSLSRQFTRSSSRMLHGVYNLRPASTDLTSDSAYSLQR</sequence>
<feature type="transmembrane region" description="Helical" evidence="2">
    <location>
        <begin position="227"/>
        <end position="248"/>
    </location>
</feature>
<feature type="transmembrane region" description="Helical" evidence="2">
    <location>
        <begin position="398"/>
        <end position="418"/>
    </location>
</feature>
<organism evidence="5 6">
    <name type="scientific">Phytophthora rubi</name>
    <dbReference type="NCBI Taxonomy" id="129364"/>
    <lineage>
        <taxon>Eukaryota</taxon>
        <taxon>Sar</taxon>
        <taxon>Stramenopiles</taxon>
        <taxon>Oomycota</taxon>
        <taxon>Peronosporomycetes</taxon>
        <taxon>Peronosporales</taxon>
        <taxon>Peronosporaceae</taxon>
        <taxon>Phytophthora</taxon>
    </lineage>
</organism>
<evidence type="ECO:0000256" key="1">
    <source>
        <dbReference type="SAM" id="MobiDB-lite"/>
    </source>
</evidence>
<dbReference type="InterPro" id="IPR011992">
    <property type="entry name" value="EF-hand-dom_pair"/>
</dbReference>
<dbReference type="Proteomes" id="UP000435112">
    <property type="component" value="Unassembled WGS sequence"/>
</dbReference>
<feature type="transmembrane region" description="Helical" evidence="2">
    <location>
        <begin position="56"/>
        <end position="74"/>
    </location>
</feature>
<feature type="transmembrane region" description="Helical" evidence="2">
    <location>
        <begin position="15"/>
        <end position="36"/>
    </location>
</feature>
<evidence type="ECO:0000259" key="3">
    <source>
        <dbReference type="PROSITE" id="PS50222"/>
    </source>
</evidence>
<dbReference type="SUPFAM" id="SSF47473">
    <property type="entry name" value="EF-hand"/>
    <property type="match status" value="1"/>
</dbReference>
<dbReference type="EMBL" id="QXFU01001279">
    <property type="protein sequence ID" value="KAE9006015.1"/>
    <property type="molecule type" value="Genomic_DNA"/>
</dbReference>
<name>A0A6A4EJ51_9STRA</name>
<gene>
    <name evidence="4" type="ORF">PR002_g16599</name>
    <name evidence="5" type="ORF">PR003_g17041</name>
</gene>